<accession>A0A8S9MM59</accession>
<protein>
    <submittedName>
        <fullName evidence="1">Uncharacterized protein</fullName>
    </submittedName>
</protein>
<gene>
    <name evidence="1" type="ORF">F2Q68_00039607</name>
</gene>
<dbReference type="Proteomes" id="UP000712281">
    <property type="component" value="Unassembled WGS sequence"/>
</dbReference>
<reference evidence="1" key="1">
    <citation type="submission" date="2019-12" db="EMBL/GenBank/DDBJ databases">
        <title>Genome sequencing and annotation of Brassica cretica.</title>
        <authorList>
            <person name="Studholme D.J."/>
            <person name="Sarris P.F."/>
        </authorList>
    </citation>
    <scope>NUCLEOTIDE SEQUENCE</scope>
    <source>
        <strain evidence="1">PFS-001/15</strain>
        <tissue evidence="1">Leaf</tissue>
    </source>
</reference>
<organism evidence="1 2">
    <name type="scientific">Brassica cretica</name>
    <name type="common">Mustard</name>
    <dbReference type="NCBI Taxonomy" id="69181"/>
    <lineage>
        <taxon>Eukaryota</taxon>
        <taxon>Viridiplantae</taxon>
        <taxon>Streptophyta</taxon>
        <taxon>Embryophyta</taxon>
        <taxon>Tracheophyta</taxon>
        <taxon>Spermatophyta</taxon>
        <taxon>Magnoliopsida</taxon>
        <taxon>eudicotyledons</taxon>
        <taxon>Gunneridae</taxon>
        <taxon>Pentapetalae</taxon>
        <taxon>rosids</taxon>
        <taxon>malvids</taxon>
        <taxon>Brassicales</taxon>
        <taxon>Brassicaceae</taxon>
        <taxon>Brassiceae</taxon>
        <taxon>Brassica</taxon>
    </lineage>
</organism>
<name>A0A8S9MM59_BRACR</name>
<dbReference type="EMBL" id="QGKW02000007">
    <property type="protein sequence ID" value="KAF2618113.1"/>
    <property type="molecule type" value="Genomic_DNA"/>
</dbReference>
<dbReference type="AlphaFoldDB" id="A0A8S9MM59"/>
<comment type="caution">
    <text evidence="1">The sequence shown here is derived from an EMBL/GenBank/DDBJ whole genome shotgun (WGS) entry which is preliminary data.</text>
</comment>
<evidence type="ECO:0000313" key="2">
    <source>
        <dbReference type="Proteomes" id="UP000712281"/>
    </source>
</evidence>
<proteinExistence type="predicted"/>
<evidence type="ECO:0000313" key="1">
    <source>
        <dbReference type="EMBL" id="KAF2618113.1"/>
    </source>
</evidence>
<sequence>MVASTMKIYRELSAIDFVVTNFNPNTVLSSMELGDETFVVLRLRITVFQFMKAIQFMDKCEAIKNFR</sequence>